<dbReference type="AlphaFoldDB" id="A0AA40ECF1"/>
<accession>A0AA40ECF1</accession>
<gene>
    <name evidence="1" type="ORF">B0H67DRAFT_638782</name>
</gene>
<name>A0AA40ECF1_9PEZI</name>
<dbReference type="Proteomes" id="UP001172102">
    <property type="component" value="Unassembled WGS sequence"/>
</dbReference>
<sequence>MLVPLDLGVLDARTVKLALVAWVLVLGLKGLTTLDWTGTELVIEANVEMVSIEETIIDIDCEEGGAENVEMINDELGVASVAGVTDIIGDGGLVGVEDIDEIVDAGVDDIDENDDVVVDVEDANVITDAGVDGVVGDEGAEVANREDEAIDEADLMADVETSEELVDLGISDTEIDEEVIVDAGDEKELNVGVEEACDADDVLETMDDDVGV</sequence>
<organism evidence="1 2">
    <name type="scientific">Lasiosphaeris hirsuta</name>
    <dbReference type="NCBI Taxonomy" id="260670"/>
    <lineage>
        <taxon>Eukaryota</taxon>
        <taxon>Fungi</taxon>
        <taxon>Dikarya</taxon>
        <taxon>Ascomycota</taxon>
        <taxon>Pezizomycotina</taxon>
        <taxon>Sordariomycetes</taxon>
        <taxon>Sordariomycetidae</taxon>
        <taxon>Sordariales</taxon>
        <taxon>Lasiosphaeriaceae</taxon>
        <taxon>Lasiosphaeris</taxon>
    </lineage>
</organism>
<evidence type="ECO:0000313" key="1">
    <source>
        <dbReference type="EMBL" id="KAK0730263.1"/>
    </source>
</evidence>
<comment type="caution">
    <text evidence="1">The sequence shown here is derived from an EMBL/GenBank/DDBJ whole genome shotgun (WGS) entry which is preliminary data.</text>
</comment>
<dbReference type="EMBL" id="JAUKUA010000001">
    <property type="protein sequence ID" value="KAK0730263.1"/>
    <property type="molecule type" value="Genomic_DNA"/>
</dbReference>
<keyword evidence="2" id="KW-1185">Reference proteome</keyword>
<proteinExistence type="predicted"/>
<protein>
    <submittedName>
        <fullName evidence="1">Uncharacterized protein</fullName>
    </submittedName>
</protein>
<reference evidence="1" key="1">
    <citation type="submission" date="2023-06" db="EMBL/GenBank/DDBJ databases">
        <title>Genome-scale phylogeny and comparative genomics of the fungal order Sordariales.</title>
        <authorList>
            <consortium name="Lawrence Berkeley National Laboratory"/>
            <person name="Hensen N."/>
            <person name="Bonometti L."/>
            <person name="Westerberg I."/>
            <person name="Brannstrom I.O."/>
            <person name="Guillou S."/>
            <person name="Cros-Aarteil S."/>
            <person name="Calhoun S."/>
            <person name="Haridas S."/>
            <person name="Kuo A."/>
            <person name="Mondo S."/>
            <person name="Pangilinan J."/>
            <person name="Riley R."/>
            <person name="Labutti K."/>
            <person name="Andreopoulos B."/>
            <person name="Lipzen A."/>
            <person name="Chen C."/>
            <person name="Yanf M."/>
            <person name="Daum C."/>
            <person name="Ng V."/>
            <person name="Clum A."/>
            <person name="Steindorff A."/>
            <person name="Ohm R."/>
            <person name="Martin F."/>
            <person name="Silar P."/>
            <person name="Natvig D."/>
            <person name="Lalanne C."/>
            <person name="Gautier V."/>
            <person name="Ament-Velasquez S.L."/>
            <person name="Kruys A."/>
            <person name="Hutchinson M.I."/>
            <person name="Powell A.J."/>
            <person name="Barry K."/>
            <person name="Miller A.N."/>
            <person name="Grigoriev I.V."/>
            <person name="Debuchy R."/>
            <person name="Gladieux P."/>
            <person name="Thoren M.H."/>
            <person name="Johannesson H."/>
        </authorList>
    </citation>
    <scope>NUCLEOTIDE SEQUENCE</scope>
    <source>
        <strain evidence="1">SMH4607-1</strain>
    </source>
</reference>
<evidence type="ECO:0000313" key="2">
    <source>
        <dbReference type="Proteomes" id="UP001172102"/>
    </source>
</evidence>